<protein>
    <submittedName>
        <fullName evidence="1">Uncharacterized protein</fullName>
    </submittedName>
</protein>
<comment type="caution">
    <text evidence="1">The sequence shown here is derived from an EMBL/GenBank/DDBJ whole genome shotgun (WGS) entry which is preliminary data.</text>
</comment>
<evidence type="ECO:0000313" key="1">
    <source>
        <dbReference type="EMBL" id="MBD1379094.1"/>
    </source>
</evidence>
<dbReference type="RefSeq" id="WP_191155403.1">
    <property type="nucleotide sequence ID" value="NZ_JACXAI010000002.1"/>
</dbReference>
<dbReference type="EMBL" id="JACXAI010000002">
    <property type="protein sequence ID" value="MBD1379094.1"/>
    <property type="molecule type" value="Genomic_DNA"/>
</dbReference>
<keyword evidence="2" id="KW-1185">Reference proteome</keyword>
<dbReference type="Proteomes" id="UP000626844">
    <property type="component" value="Unassembled WGS sequence"/>
</dbReference>
<evidence type="ECO:0000313" key="2">
    <source>
        <dbReference type="Proteomes" id="UP000626844"/>
    </source>
</evidence>
<accession>A0A926N998</accession>
<reference evidence="1" key="1">
    <citation type="submission" date="2020-09" db="EMBL/GenBank/DDBJ databases">
        <title>A novel bacterium of genus Bacillus, isolated from South China Sea.</title>
        <authorList>
            <person name="Huang H."/>
            <person name="Mo K."/>
            <person name="Hu Y."/>
        </authorList>
    </citation>
    <scope>NUCLEOTIDE SEQUENCE</scope>
    <source>
        <strain evidence="1">IB182487</strain>
    </source>
</reference>
<organism evidence="1 2">
    <name type="scientific">Metabacillus arenae</name>
    <dbReference type="NCBI Taxonomy" id="2771434"/>
    <lineage>
        <taxon>Bacteria</taxon>
        <taxon>Bacillati</taxon>
        <taxon>Bacillota</taxon>
        <taxon>Bacilli</taxon>
        <taxon>Bacillales</taxon>
        <taxon>Bacillaceae</taxon>
        <taxon>Metabacillus</taxon>
    </lineage>
</organism>
<sequence>MANTFEIIGKLSISKESEKFKPYEVTSYPSGWAKSRLLFNVQSAENRHMLTSEGMYKEDGTGFVYSFTKGEVDPTTHERKKGEKIQIPWKDRNKPEVIENIAEFKKLVVDLEKYGRRYELENALEKQEKGILTEEELSKLGVADIKAALEESKKKRKVFLAEYDYTEFLQKLISSGKVDNKLFKVSGDIVWSEYNGKIYKKLVPSRIYLVDDNEPQTSTGLIEIYYNKDSLDTASFETTKKHYVNGFIRNYDNQRKENIACPVQLVIDGSKEGEKVEKFVKIMENQFTVEDDSWKEFGVKVKILDGAQKAEITEDMLTDFQKEMLELEVITMDDIRKELGGDVYGEKVQEMIIVNVSRGFTKGRKDTVYIDSDFEIKSIVNTPEETSNANDEEIGDVLDDLDDLDIM</sequence>
<gene>
    <name evidence="1" type="ORF">IC621_02520</name>
</gene>
<dbReference type="AlphaFoldDB" id="A0A926N998"/>
<name>A0A926N998_9BACI</name>
<proteinExistence type="predicted"/>